<accession>A0A7M7PIX6</accession>
<dbReference type="GO" id="GO:0004725">
    <property type="term" value="F:protein tyrosine phosphatase activity"/>
    <property type="evidence" value="ECO:0007669"/>
    <property type="project" value="InterPro"/>
</dbReference>
<dbReference type="PANTHER" id="PTHR19134:SF449">
    <property type="entry name" value="TYROSINE-PROTEIN PHOSPHATASE 1"/>
    <property type="match status" value="1"/>
</dbReference>
<evidence type="ECO:0000313" key="3">
    <source>
        <dbReference type="EnsemblMetazoa" id="XP_030852375"/>
    </source>
</evidence>
<dbReference type="Proteomes" id="UP000007110">
    <property type="component" value="Unassembled WGS sequence"/>
</dbReference>
<evidence type="ECO:0000259" key="2">
    <source>
        <dbReference type="PROSITE" id="PS50056"/>
    </source>
</evidence>
<dbReference type="GeneID" id="115928705"/>
<dbReference type="EnsemblMetazoa" id="XM_030996515">
    <property type="protein sequence ID" value="XP_030852375"/>
    <property type="gene ID" value="LOC115928705"/>
</dbReference>
<dbReference type="SMART" id="SM00404">
    <property type="entry name" value="PTPc_motif"/>
    <property type="match status" value="1"/>
</dbReference>
<dbReference type="OrthoDB" id="10089785at2759"/>
<dbReference type="InterPro" id="IPR000242">
    <property type="entry name" value="PTP_cat"/>
</dbReference>
<keyword evidence="4" id="KW-1185">Reference proteome</keyword>
<dbReference type="InParanoid" id="A0A7M7PIX6"/>
<dbReference type="PROSITE" id="PS50055">
    <property type="entry name" value="TYR_PHOSPHATASE_PTP"/>
    <property type="match status" value="1"/>
</dbReference>
<dbReference type="InterPro" id="IPR050348">
    <property type="entry name" value="Protein-Tyr_Phosphatase"/>
</dbReference>
<dbReference type="KEGG" id="spu:115928705"/>
<dbReference type="AlphaFoldDB" id="A0A7M7PIX6"/>
<reference evidence="3" key="2">
    <citation type="submission" date="2021-01" db="UniProtKB">
        <authorList>
            <consortium name="EnsemblMetazoa"/>
        </authorList>
    </citation>
    <scope>IDENTIFICATION</scope>
</reference>
<dbReference type="RefSeq" id="XP_030852375.1">
    <property type="nucleotide sequence ID" value="XM_030996515.1"/>
</dbReference>
<dbReference type="SUPFAM" id="SSF52799">
    <property type="entry name" value="(Phosphotyrosine protein) phosphatases II"/>
    <property type="match status" value="1"/>
</dbReference>
<reference evidence="4" key="1">
    <citation type="submission" date="2015-02" db="EMBL/GenBank/DDBJ databases">
        <title>Genome sequencing for Strongylocentrotus purpuratus.</title>
        <authorList>
            <person name="Murali S."/>
            <person name="Liu Y."/>
            <person name="Vee V."/>
            <person name="English A."/>
            <person name="Wang M."/>
            <person name="Skinner E."/>
            <person name="Han Y."/>
            <person name="Muzny D.M."/>
            <person name="Worley K.C."/>
            <person name="Gibbs R.A."/>
        </authorList>
    </citation>
    <scope>NUCLEOTIDE SEQUENCE</scope>
</reference>
<dbReference type="PROSITE" id="PS50056">
    <property type="entry name" value="TYR_PHOSPHATASE_2"/>
    <property type="match status" value="1"/>
</dbReference>
<evidence type="ECO:0000259" key="1">
    <source>
        <dbReference type="PROSITE" id="PS50055"/>
    </source>
</evidence>
<dbReference type="PROSITE" id="PS00383">
    <property type="entry name" value="TYR_PHOSPHATASE_1"/>
    <property type="match status" value="1"/>
</dbReference>
<evidence type="ECO:0008006" key="5">
    <source>
        <dbReference type="Google" id="ProtNLM"/>
    </source>
</evidence>
<evidence type="ECO:0000313" key="4">
    <source>
        <dbReference type="Proteomes" id="UP000007110"/>
    </source>
</evidence>
<sequence>MRKFEIKGPKKGTLTVKQFQLMGWDGNQKRPASLAPILHLVDAVSECVRTSQASGPIVLHCINGIGRSGVFAAIYSAAEKMITDSSVDIFQSVKRLRANRPSMIESVDQYSICYEGMAEYMKKFDEYANLDM</sequence>
<name>A0A7M7PIX6_STRPU</name>
<organism evidence="3 4">
    <name type="scientific">Strongylocentrotus purpuratus</name>
    <name type="common">Purple sea urchin</name>
    <dbReference type="NCBI Taxonomy" id="7668"/>
    <lineage>
        <taxon>Eukaryota</taxon>
        <taxon>Metazoa</taxon>
        <taxon>Echinodermata</taxon>
        <taxon>Eleutherozoa</taxon>
        <taxon>Echinozoa</taxon>
        <taxon>Echinoidea</taxon>
        <taxon>Euechinoidea</taxon>
        <taxon>Echinacea</taxon>
        <taxon>Camarodonta</taxon>
        <taxon>Echinidea</taxon>
        <taxon>Strongylocentrotidae</taxon>
        <taxon>Strongylocentrotus</taxon>
    </lineage>
</organism>
<feature type="domain" description="Tyrosine specific protein phosphatases" evidence="2">
    <location>
        <begin position="38"/>
        <end position="111"/>
    </location>
</feature>
<proteinExistence type="predicted"/>
<dbReference type="Gene3D" id="3.90.190.10">
    <property type="entry name" value="Protein tyrosine phosphatase superfamily"/>
    <property type="match status" value="1"/>
</dbReference>
<dbReference type="InterPro" id="IPR000387">
    <property type="entry name" value="Tyr_Pase_dom"/>
</dbReference>
<protein>
    <recommendedName>
        <fullName evidence="5">Protein-tyrosine-phosphatase</fullName>
    </recommendedName>
</protein>
<dbReference type="PANTHER" id="PTHR19134">
    <property type="entry name" value="RECEPTOR-TYPE TYROSINE-PROTEIN PHOSPHATASE"/>
    <property type="match status" value="1"/>
</dbReference>
<feature type="domain" description="Tyrosine-protein phosphatase" evidence="1">
    <location>
        <begin position="1"/>
        <end position="120"/>
    </location>
</feature>
<dbReference type="Pfam" id="PF00102">
    <property type="entry name" value="Y_phosphatase"/>
    <property type="match status" value="1"/>
</dbReference>
<dbReference type="PRINTS" id="PR00700">
    <property type="entry name" value="PRTYPHPHTASE"/>
</dbReference>
<dbReference type="InterPro" id="IPR029021">
    <property type="entry name" value="Prot-tyrosine_phosphatase-like"/>
</dbReference>
<dbReference type="InterPro" id="IPR016130">
    <property type="entry name" value="Tyr_Pase_AS"/>
</dbReference>
<dbReference type="InterPro" id="IPR003595">
    <property type="entry name" value="Tyr_Pase_cat"/>
</dbReference>